<evidence type="ECO:0000313" key="10">
    <source>
        <dbReference type="EnsemblMetazoa" id="PHUM531040-PA"/>
    </source>
</evidence>
<keyword evidence="7" id="KW-1133">Transmembrane helix</keyword>
<dbReference type="AlphaFoldDB" id="E0VZF4"/>
<sequence>MWSVMLNKNSVKKNLFRFIKLGVAFELGALAATYGFWYKVNRNIDFRFYLHENYKFVLDAYYKIGETIDPEYKGKELDYDYWVKTGKITHSSAKKYMLRAMDKLCLSNYNNHDPIDRIIKRQLQRKKTEEKNNLDFSGSEEIEKFIEAFNQKQKEIEKEFELAETLDHEMLSDHFSNLNELIQSLQKFYSNATIFLRIYDKKVCQATLQNLQIKLKELENRLLPRKKFGFKSRINKLEKDDGKKNGTSIKNGVKSKISLISHNDKLIEEEICGFRHKNDEILFLTEEEIEKKDVLLENLKNCTVKLYGNPTTIHMTNLINCQIYSGPVTTSVFVEKVKNSSLHLACQQLRIHETTDTDFHIHVTSKAIIEDSQNVRFGVYNFNYEGLENHYKISGLSKEVNNWNKVDDFNWLAADKPSPNWTILTD</sequence>
<organism>
    <name type="scientific">Pediculus humanus subsp. corporis</name>
    <name type="common">Body louse</name>
    <dbReference type="NCBI Taxonomy" id="121224"/>
    <lineage>
        <taxon>Eukaryota</taxon>
        <taxon>Metazoa</taxon>
        <taxon>Ecdysozoa</taxon>
        <taxon>Arthropoda</taxon>
        <taxon>Hexapoda</taxon>
        <taxon>Insecta</taxon>
        <taxon>Pterygota</taxon>
        <taxon>Neoptera</taxon>
        <taxon>Paraneoptera</taxon>
        <taxon>Psocodea</taxon>
        <taxon>Troctomorpha</taxon>
        <taxon>Phthiraptera</taxon>
        <taxon>Anoplura</taxon>
        <taxon>Pediculidae</taxon>
        <taxon>Pediculus</taxon>
    </lineage>
</organism>
<reference evidence="9" key="2">
    <citation type="submission" date="2007-04" db="EMBL/GenBank/DDBJ databases">
        <title>The genome of the human body louse.</title>
        <authorList>
            <consortium name="The Human Body Louse Genome Consortium"/>
            <person name="Kirkness E."/>
            <person name="Walenz B."/>
            <person name="Hass B."/>
            <person name="Bruggner R."/>
            <person name="Strausberg R."/>
        </authorList>
    </citation>
    <scope>NUCLEOTIDE SEQUENCE</scope>
    <source>
        <strain evidence="9">USDA</strain>
    </source>
</reference>
<dbReference type="Proteomes" id="UP000009046">
    <property type="component" value="Unassembled WGS sequence"/>
</dbReference>
<dbReference type="InParanoid" id="E0VZF4"/>
<evidence type="ECO:0000256" key="3">
    <source>
        <dbReference type="ARBA" id="ARBA00022490"/>
    </source>
</evidence>
<feature type="transmembrane region" description="Helical" evidence="7">
    <location>
        <begin position="21"/>
        <end position="38"/>
    </location>
</feature>
<dbReference type="GO" id="GO:0005737">
    <property type="term" value="C:cytoplasm"/>
    <property type="evidence" value="ECO:0007669"/>
    <property type="project" value="UniProtKB-SubCell"/>
</dbReference>
<dbReference type="STRING" id="121224.E0VZF4"/>
<dbReference type="EnsemblMetazoa" id="PHUM531040-RA">
    <property type="protein sequence ID" value="PHUM531040-PA"/>
    <property type="gene ID" value="PHUM531040"/>
</dbReference>
<reference evidence="9" key="1">
    <citation type="submission" date="2007-04" db="EMBL/GenBank/DDBJ databases">
        <title>Annotation of Pediculus humanus corporis strain USDA.</title>
        <authorList>
            <person name="Kirkness E."/>
            <person name="Hannick L."/>
            <person name="Hass B."/>
            <person name="Bruggner R."/>
            <person name="Lawson D."/>
            <person name="Bidwell S."/>
            <person name="Joardar V."/>
            <person name="Caler E."/>
            <person name="Walenz B."/>
            <person name="Inman J."/>
            <person name="Schobel S."/>
            <person name="Galinsky K."/>
            <person name="Amedeo P."/>
            <person name="Strausberg R."/>
        </authorList>
    </citation>
    <scope>NUCLEOTIDE SEQUENCE</scope>
    <source>
        <strain evidence="9">USDA</strain>
    </source>
</reference>
<keyword evidence="11" id="KW-1185">Reference proteome</keyword>
<dbReference type="InterPro" id="IPR038397">
    <property type="entry name" value="TBCC_N_sf"/>
</dbReference>
<evidence type="ECO:0000313" key="11">
    <source>
        <dbReference type="Proteomes" id="UP000009046"/>
    </source>
</evidence>
<dbReference type="eggNOG" id="KOG2512">
    <property type="taxonomic scope" value="Eukaryota"/>
</dbReference>
<proteinExistence type="inferred from homology"/>
<dbReference type="EMBL" id="AAZO01006445">
    <property type="status" value="NOT_ANNOTATED_CDS"/>
    <property type="molecule type" value="Genomic_DNA"/>
</dbReference>
<dbReference type="PANTHER" id="PTHR15139">
    <property type="entry name" value="TUBULIN FOLDING COFACTOR C"/>
    <property type="match status" value="1"/>
</dbReference>
<dbReference type="CTD" id="8235166"/>
<dbReference type="GO" id="GO:0007021">
    <property type="term" value="P:tubulin complex assembly"/>
    <property type="evidence" value="ECO:0007669"/>
    <property type="project" value="TreeGrafter"/>
</dbReference>
<dbReference type="VEuPathDB" id="VectorBase:PHUM531040"/>
<dbReference type="GeneID" id="8235166"/>
<evidence type="ECO:0000256" key="1">
    <source>
        <dbReference type="ARBA" id="ARBA00004496"/>
    </source>
</evidence>
<dbReference type="InterPro" id="IPR027684">
    <property type="entry name" value="TBCC"/>
</dbReference>
<dbReference type="Pfam" id="PF16752">
    <property type="entry name" value="TBCC_N"/>
    <property type="match status" value="1"/>
</dbReference>
<feature type="domain" description="C-CAP/cofactor C-like" evidence="8">
    <location>
        <begin position="254"/>
        <end position="411"/>
    </location>
</feature>
<dbReference type="EMBL" id="DS235852">
    <property type="protein sequence ID" value="EEB18760.1"/>
    <property type="molecule type" value="Genomic_DNA"/>
</dbReference>
<dbReference type="PROSITE" id="PS51329">
    <property type="entry name" value="C_CAP_COFACTOR_C"/>
    <property type="match status" value="1"/>
</dbReference>
<dbReference type="RefSeq" id="XP_002431498.1">
    <property type="nucleotide sequence ID" value="XM_002431453.1"/>
</dbReference>
<evidence type="ECO:0000256" key="4">
    <source>
        <dbReference type="ARBA" id="ARBA00022990"/>
    </source>
</evidence>
<evidence type="ECO:0000313" key="9">
    <source>
        <dbReference type="EMBL" id="EEB18760.1"/>
    </source>
</evidence>
<protein>
    <submittedName>
        <fullName evidence="9 10">Tubulin-specific chaperone C, putative</fullName>
    </submittedName>
</protein>
<evidence type="ECO:0000259" key="8">
    <source>
        <dbReference type="PROSITE" id="PS51329"/>
    </source>
</evidence>
<evidence type="ECO:0000256" key="5">
    <source>
        <dbReference type="ARBA" id="ARBA00023186"/>
    </source>
</evidence>
<comment type="similarity">
    <text evidence="2">Belongs to the TBCC family.</text>
</comment>
<comment type="subcellular location">
    <subcellularLocation>
        <location evidence="1">Cytoplasm</location>
    </subcellularLocation>
</comment>
<dbReference type="InterPro" id="IPR012945">
    <property type="entry name" value="Tubulin-bd_cofactor_C_dom"/>
</dbReference>
<dbReference type="KEGG" id="phu:Phum_PHUM531040"/>
<dbReference type="PANTHER" id="PTHR15139:SF0">
    <property type="entry name" value="TUBULIN-SPECIFIC CHAPERONE C"/>
    <property type="match status" value="1"/>
</dbReference>
<dbReference type="Pfam" id="PF07986">
    <property type="entry name" value="TBCC"/>
    <property type="match status" value="1"/>
</dbReference>
<dbReference type="GO" id="GO:0007023">
    <property type="term" value="P:post-chaperonin tubulin folding pathway"/>
    <property type="evidence" value="ECO:0007669"/>
    <property type="project" value="InterPro"/>
</dbReference>
<evidence type="ECO:0000256" key="2">
    <source>
        <dbReference type="ARBA" id="ARBA00008848"/>
    </source>
</evidence>
<keyword evidence="7" id="KW-0472">Membrane</keyword>
<dbReference type="HOGENOM" id="CLU_032612_2_1_1"/>
<dbReference type="FunCoup" id="E0VZF4">
    <property type="interactions" value="1120"/>
</dbReference>
<keyword evidence="5" id="KW-0143">Chaperone</keyword>
<name>E0VZF4_PEDHC</name>
<dbReference type="OrthoDB" id="194775at2759"/>
<gene>
    <name evidence="10" type="primary">8235166</name>
    <name evidence="9" type="ORF">Phum_PHUM531040</name>
</gene>
<keyword evidence="7" id="KW-0812">Transmembrane</keyword>
<dbReference type="InterPro" id="IPR017901">
    <property type="entry name" value="C-CAP_CF_C-like"/>
</dbReference>
<dbReference type="InterPro" id="IPR031925">
    <property type="entry name" value="TBCC_N"/>
</dbReference>
<evidence type="ECO:0000256" key="6">
    <source>
        <dbReference type="ARBA" id="ARBA00026055"/>
    </source>
</evidence>
<dbReference type="InterPro" id="IPR016098">
    <property type="entry name" value="CAP/MinC_C"/>
</dbReference>
<dbReference type="GO" id="GO:0015631">
    <property type="term" value="F:tubulin binding"/>
    <property type="evidence" value="ECO:0007669"/>
    <property type="project" value="InterPro"/>
</dbReference>
<evidence type="ECO:0000256" key="7">
    <source>
        <dbReference type="SAM" id="Phobius"/>
    </source>
</evidence>
<dbReference type="OMA" id="CEFFVAC"/>
<accession>E0VZF4</accession>
<keyword evidence="3" id="KW-0963">Cytoplasm</keyword>
<dbReference type="SMART" id="SM00673">
    <property type="entry name" value="CARP"/>
    <property type="match status" value="2"/>
</dbReference>
<dbReference type="Gene3D" id="2.160.20.70">
    <property type="match status" value="1"/>
</dbReference>
<reference evidence="10" key="3">
    <citation type="submission" date="2020-05" db="UniProtKB">
        <authorList>
            <consortium name="EnsemblMetazoa"/>
        </authorList>
    </citation>
    <scope>IDENTIFICATION</scope>
    <source>
        <strain evidence="10">USDA</strain>
    </source>
</reference>
<keyword evidence="4" id="KW-0007">Acetylation</keyword>
<comment type="subunit">
    <text evidence="6">Supercomplex made of cofactors A to E. Cofactors A and D function by capturing and stabilizing tubulin in a quasi-native conformation. Cofactor E binds to the cofactor D-tubulin complex; interaction with cofactor C then causes the release of tubulin polypeptides that are committed to the native state.</text>
</comment>
<dbReference type="InterPro" id="IPR006599">
    <property type="entry name" value="CARP_motif"/>
</dbReference>
<dbReference type="Gene3D" id="1.20.58.1250">
    <property type="entry name" value="Tubulin Binding Cofactor C, N-terminal domain"/>
    <property type="match status" value="1"/>
</dbReference>